<protein>
    <submittedName>
        <fullName evidence="6">2-oxoisovalerate dehydrogenase, E1 component, alpha and beta fusion</fullName>
    </submittedName>
</protein>
<proteinExistence type="predicted"/>
<organism evidence="6 7">
    <name type="scientific">Kordia algicida OT-1</name>
    <dbReference type="NCBI Taxonomy" id="391587"/>
    <lineage>
        <taxon>Bacteria</taxon>
        <taxon>Pseudomonadati</taxon>
        <taxon>Bacteroidota</taxon>
        <taxon>Flavobacteriia</taxon>
        <taxon>Flavobacteriales</taxon>
        <taxon>Flavobacteriaceae</taxon>
        <taxon>Kordia</taxon>
    </lineage>
</organism>
<dbReference type="HOGENOM" id="CLU_012907_2_1_10"/>
<dbReference type="Pfam" id="PF00676">
    <property type="entry name" value="E1_dh"/>
    <property type="match status" value="1"/>
</dbReference>
<dbReference type="Gene3D" id="3.40.50.970">
    <property type="match status" value="2"/>
</dbReference>
<keyword evidence="7" id="KW-1185">Reference proteome</keyword>
<evidence type="ECO:0000259" key="5">
    <source>
        <dbReference type="SMART" id="SM00861"/>
    </source>
</evidence>
<dbReference type="eggNOG" id="COG0022">
    <property type="taxonomic scope" value="Bacteria"/>
</dbReference>
<dbReference type="SMART" id="SM00861">
    <property type="entry name" value="Transket_pyr"/>
    <property type="match status" value="1"/>
</dbReference>
<evidence type="ECO:0000256" key="1">
    <source>
        <dbReference type="ARBA" id="ARBA00001964"/>
    </source>
</evidence>
<dbReference type="FunFam" id="3.40.50.970:FF:000001">
    <property type="entry name" value="Pyruvate dehydrogenase E1 beta subunit"/>
    <property type="match status" value="1"/>
</dbReference>
<dbReference type="CDD" id="cd07036">
    <property type="entry name" value="TPP_PYR_E1-PDHc-beta_like"/>
    <property type="match status" value="1"/>
</dbReference>
<dbReference type="SUPFAM" id="SSF52518">
    <property type="entry name" value="Thiamin diphosphate-binding fold (THDP-binding)"/>
    <property type="match status" value="2"/>
</dbReference>
<dbReference type="Pfam" id="PF02780">
    <property type="entry name" value="Transketolase_C"/>
    <property type="match status" value="1"/>
</dbReference>
<dbReference type="SUPFAM" id="SSF52922">
    <property type="entry name" value="TK C-terminal domain-like"/>
    <property type="match status" value="1"/>
</dbReference>
<evidence type="ECO:0000256" key="4">
    <source>
        <dbReference type="ARBA" id="ARBA00023052"/>
    </source>
</evidence>
<name>A9EBE2_9FLAO</name>
<comment type="caution">
    <text evidence="6">The sequence shown here is derived from an EMBL/GenBank/DDBJ whole genome shotgun (WGS) entry which is preliminary data.</text>
</comment>
<dbReference type="AlphaFoldDB" id="A9EBE2"/>
<dbReference type="InterPro" id="IPR005475">
    <property type="entry name" value="Transketolase-like_Pyr-bd"/>
</dbReference>
<dbReference type="InterPro" id="IPR029061">
    <property type="entry name" value="THDP-binding"/>
</dbReference>
<dbReference type="Pfam" id="PF02779">
    <property type="entry name" value="Transket_pyr"/>
    <property type="match status" value="1"/>
</dbReference>
<dbReference type="CDD" id="cd02000">
    <property type="entry name" value="TPP_E1_PDC_ADC_BCADC"/>
    <property type="match status" value="1"/>
</dbReference>
<dbReference type="STRING" id="391587.KAOT1_05967"/>
<dbReference type="FunFam" id="3.40.50.920:FF:000001">
    <property type="entry name" value="Pyruvate dehydrogenase E1 beta subunit"/>
    <property type="match status" value="1"/>
</dbReference>
<comment type="cofactor">
    <cofactor evidence="1">
        <name>thiamine diphosphate</name>
        <dbReference type="ChEBI" id="CHEBI:58937"/>
    </cofactor>
</comment>
<dbReference type="InterPro" id="IPR001017">
    <property type="entry name" value="DH_E1"/>
</dbReference>
<dbReference type="Gene3D" id="3.40.50.920">
    <property type="match status" value="1"/>
</dbReference>
<accession>A9EBE2</accession>
<dbReference type="PANTHER" id="PTHR43257:SF2">
    <property type="entry name" value="PYRUVATE DEHYDROGENASE E1 COMPONENT SUBUNIT BETA"/>
    <property type="match status" value="1"/>
</dbReference>
<gene>
    <name evidence="6" type="ORF">KAOT1_05967</name>
</gene>
<dbReference type="eggNOG" id="COG1071">
    <property type="taxonomic scope" value="Bacteria"/>
</dbReference>
<dbReference type="GO" id="GO:0016624">
    <property type="term" value="F:oxidoreductase activity, acting on the aldehyde or oxo group of donors, disulfide as acceptor"/>
    <property type="evidence" value="ECO:0007669"/>
    <property type="project" value="InterPro"/>
</dbReference>
<feature type="domain" description="Transketolase-like pyrimidine-binding" evidence="5">
    <location>
        <begin position="371"/>
        <end position="544"/>
    </location>
</feature>
<evidence type="ECO:0000313" key="7">
    <source>
        <dbReference type="Proteomes" id="UP000002945"/>
    </source>
</evidence>
<dbReference type="InterPro" id="IPR009014">
    <property type="entry name" value="Transketo_C/PFOR_II"/>
</dbReference>
<dbReference type="InterPro" id="IPR033248">
    <property type="entry name" value="Transketolase_C"/>
</dbReference>
<evidence type="ECO:0000313" key="6">
    <source>
        <dbReference type="EMBL" id="EDP94459.1"/>
    </source>
</evidence>
<evidence type="ECO:0000256" key="3">
    <source>
        <dbReference type="ARBA" id="ARBA00023002"/>
    </source>
</evidence>
<dbReference type="PANTHER" id="PTHR43257">
    <property type="entry name" value="PYRUVATE DEHYDROGENASE E1 COMPONENT BETA SUBUNIT"/>
    <property type="match status" value="1"/>
</dbReference>
<keyword evidence="4" id="KW-0786">Thiamine pyrophosphate</keyword>
<dbReference type="Proteomes" id="UP000002945">
    <property type="component" value="Unassembled WGS sequence"/>
</dbReference>
<dbReference type="EMBL" id="ABIB01000017">
    <property type="protein sequence ID" value="EDP94459.1"/>
    <property type="molecule type" value="Genomic_DNA"/>
</dbReference>
<sequence>MALCFDEPFFFLIFEYSFKVNQSMPTTEESMLYKKGNLTNDTLISLYKKMLKPRMIEEKMLILLRQGKISKWFGGIGQEAIAVGVTSALTKDEYVLPMHRNLGVFTTREIPLYRLFSQWQGKANGFTNGRDRSFHFGTQEFNIVGMISHLGPQLGVASGIALANKLKENKHACAVFTGEGGTSEGDFHEALNVASVWSLPVLFCIENNGYGLSTPTSEQYNCEHLADRGKGYGMESHVIDGNNILEVYTKVSELADSIRENPRPILLEFKTFRMRGHEEASGTKYVPKELMDRWAAKDPIDMYRNFLMFEGLLTTQIDEVFRKEISTEINENLQRAFDEDKITSTKSKELNDVYQDSVYKEVNPNEKKENIRFVDAVSEGLKQSMEKHDDLIIMGQDVAEYGGVFKITNEFINHFGKERVRNTPICESAIVSAAYGLSVNGMKAVMEMQFADFVSSGFNPIVNLLAKSHYRWNQNADVVVRMPCGAGVGAGPFHSQTNEAWFTKTPGLKVVYPAFPYDAKGLLTSAINDPNPVLFFEHKALYRSIYQDVPTDYYTLPLGKASLLKEGTDITIITYGSAVHWALDTLAKNPEITADLIDLRSLQPLDTEAIYTSVKKTGKAIILQEDSLFGSISSDISAMIMENCFEYLDGPVKRVASMETPIPFDQGLEQQYLPKNEFEAALKEVLEY</sequence>
<comment type="function">
    <text evidence="2">E1 component of the 2-oxoglutarate dehydrogenase (OGDH) complex which catalyzes the decarboxylation of 2-oxoglutarate, the first step in the conversion of 2-oxoglutarate to succinyl-CoA and CO(2).</text>
</comment>
<evidence type="ECO:0000256" key="2">
    <source>
        <dbReference type="ARBA" id="ARBA00003906"/>
    </source>
</evidence>
<keyword evidence="3" id="KW-0560">Oxidoreductase</keyword>
<reference evidence="6 7" key="1">
    <citation type="journal article" date="2011" name="J. Bacteriol.">
        <title>Genome sequence of the algicidal bacterium Kordia algicida OT-1.</title>
        <authorList>
            <person name="Lee H.S."/>
            <person name="Kang S.G."/>
            <person name="Kwon K.K."/>
            <person name="Lee J.H."/>
            <person name="Kim S.J."/>
        </authorList>
    </citation>
    <scope>NUCLEOTIDE SEQUENCE [LARGE SCALE GENOMIC DNA]</scope>
    <source>
        <strain evidence="6 7">OT-1</strain>
    </source>
</reference>